<dbReference type="InterPro" id="IPR029787">
    <property type="entry name" value="Nucleotide_cyclase"/>
</dbReference>
<dbReference type="eggNOG" id="COG3706">
    <property type="taxonomic scope" value="Bacteria"/>
</dbReference>
<dbReference type="PROSITE" id="PS50112">
    <property type="entry name" value="PAS"/>
    <property type="match status" value="1"/>
</dbReference>
<dbReference type="CDD" id="cd00156">
    <property type="entry name" value="REC"/>
    <property type="match status" value="1"/>
</dbReference>
<sequence>MQDTAEYKHTLLVVEDNIVNREILCNILEESFNIITASNGLDGLNFMREHYKEISVVILDINMPVMNGYEFIEAVKDDIRLSKIPIVVTTVHSSINEEIHCLDMGVFDFIAKPYIPKLILTRINNIIRLLESEKSVVDSTTDALTGVKNRKGYYEDVESFAALPDASSRTVGIVYMDINGLKEVNDEEDHTAGDLLIKNVVETAKQVFYDAEIYRMGGDEFIILSFDESESSLGKKVMKLKTCWTENVSASLGMVFTKGMENIEAGVAAADRNMYEEKTKYYEERADHNKFFRKILNSDMLRLAGAMTEFLPGGFLAFRLDTGELIHYNKDIVNMLGYKSSKEMRQMVNNNIKNVVHPDDYNLLRAGVNVVKHRASGINTVELRLTMKNGNLRLITMGIKAVNTVTFGEMAYVFIIMDRY</sequence>
<dbReference type="CDD" id="cd01949">
    <property type="entry name" value="GGDEF"/>
    <property type="match status" value="1"/>
</dbReference>
<dbReference type="Gene3D" id="3.30.70.270">
    <property type="match status" value="1"/>
</dbReference>
<keyword evidence="1 2" id="KW-0597">Phosphoprotein</keyword>
<dbReference type="SMART" id="SM00448">
    <property type="entry name" value="REC"/>
    <property type="match status" value="1"/>
</dbReference>
<dbReference type="InterPro" id="IPR001789">
    <property type="entry name" value="Sig_transdc_resp-reg_receiver"/>
</dbReference>
<dbReference type="GO" id="GO:0000160">
    <property type="term" value="P:phosphorelay signal transduction system"/>
    <property type="evidence" value="ECO:0007669"/>
    <property type="project" value="InterPro"/>
</dbReference>
<dbReference type="Pfam" id="PF00990">
    <property type="entry name" value="GGDEF"/>
    <property type="match status" value="1"/>
</dbReference>
<dbReference type="InterPro" id="IPR035965">
    <property type="entry name" value="PAS-like_dom_sf"/>
</dbReference>
<dbReference type="PROSITE" id="PS50110">
    <property type="entry name" value="RESPONSE_REGULATORY"/>
    <property type="match status" value="1"/>
</dbReference>
<dbReference type="InterPro" id="IPR050595">
    <property type="entry name" value="Bact_response_regulator"/>
</dbReference>
<evidence type="ECO:0000313" key="6">
    <source>
        <dbReference type="EMBL" id="KHM51938.1"/>
    </source>
</evidence>
<dbReference type="InterPro" id="IPR000014">
    <property type="entry name" value="PAS"/>
</dbReference>
<dbReference type="PROSITE" id="PS50887">
    <property type="entry name" value="GGDEF"/>
    <property type="match status" value="1"/>
</dbReference>
<reference evidence="6 7" key="1">
    <citation type="journal article" date="2013" name="PLoS ONE">
        <title>Identification and characterization of three novel lipases belonging to families II and V from Anaerovibrio lipolyticus 5ST.</title>
        <authorList>
            <person name="Prive F."/>
            <person name="Kaderbhai N.N."/>
            <person name="Girdwood S."/>
            <person name="Worgan H.J."/>
            <person name="Pinloche E."/>
            <person name="Scollan N.D."/>
            <person name="Huws S.A."/>
            <person name="Newbold C.J."/>
        </authorList>
    </citation>
    <scope>NUCLEOTIDE SEQUENCE [LARGE SCALE GENOMIC DNA]</scope>
    <source>
        <strain evidence="6 7">5S</strain>
    </source>
</reference>
<gene>
    <name evidence="6" type="ORF">NZ47_07855</name>
</gene>
<feature type="modified residue" description="4-aspartylphosphate" evidence="2">
    <location>
        <position position="60"/>
    </location>
</feature>
<feature type="domain" description="PAS" evidence="4">
    <location>
        <begin position="323"/>
        <end position="375"/>
    </location>
</feature>
<dbReference type="InterPro" id="IPR011006">
    <property type="entry name" value="CheY-like_superfamily"/>
</dbReference>
<dbReference type="Pfam" id="PF00072">
    <property type="entry name" value="Response_reg"/>
    <property type="match status" value="1"/>
</dbReference>
<evidence type="ECO:0008006" key="8">
    <source>
        <dbReference type="Google" id="ProtNLM"/>
    </source>
</evidence>
<evidence type="ECO:0000259" key="4">
    <source>
        <dbReference type="PROSITE" id="PS50112"/>
    </source>
</evidence>
<dbReference type="Gene3D" id="3.30.450.20">
    <property type="entry name" value="PAS domain"/>
    <property type="match status" value="1"/>
</dbReference>
<comment type="caution">
    <text evidence="6">The sequence shown here is derived from an EMBL/GenBank/DDBJ whole genome shotgun (WGS) entry which is preliminary data.</text>
</comment>
<dbReference type="STRING" id="82374.NZ47_07855"/>
<dbReference type="SUPFAM" id="SSF52172">
    <property type="entry name" value="CheY-like"/>
    <property type="match status" value="1"/>
</dbReference>
<evidence type="ECO:0000256" key="2">
    <source>
        <dbReference type="PROSITE-ProRule" id="PRU00169"/>
    </source>
</evidence>
<proteinExistence type="predicted"/>
<dbReference type="SMART" id="SM00267">
    <property type="entry name" value="GGDEF"/>
    <property type="match status" value="1"/>
</dbReference>
<keyword evidence="7" id="KW-1185">Reference proteome</keyword>
<dbReference type="Proteomes" id="UP000030993">
    <property type="component" value="Unassembled WGS sequence"/>
</dbReference>
<dbReference type="SUPFAM" id="SSF55785">
    <property type="entry name" value="PYP-like sensor domain (PAS domain)"/>
    <property type="match status" value="1"/>
</dbReference>
<dbReference type="AlphaFoldDB" id="A0A0B2JYV5"/>
<dbReference type="SUPFAM" id="SSF55073">
    <property type="entry name" value="Nucleotide cyclase"/>
    <property type="match status" value="1"/>
</dbReference>
<dbReference type="EMBL" id="JSCE01000159">
    <property type="protein sequence ID" value="KHM51938.1"/>
    <property type="molecule type" value="Genomic_DNA"/>
</dbReference>
<dbReference type="InterPro" id="IPR043128">
    <property type="entry name" value="Rev_trsase/Diguanyl_cyclase"/>
</dbReference>
<dbReference type="InterPro" id="IPR000160">
    <property type="entry name" value="GGDEF_dom"/>
</dbReference>
<feature type="domain" description="GGDEF" evidence="5">
    <location>
        <begin position="169"/>
        <end position="294"/>
    </location>
</feature>
<organism evidence="6 7">
    <name type="scientific">Anaerovibrio lipolyticus</name>
    <dbReference type="NCBI Taxonomy" id="82374"/>
    <lineage>
        <taxon>Bacteria</taxon>
        <taxon>Bacillati</taxon>
        <taxon>Bacillota</taxon>
        <taxon>Negativicutes</taxon>
        <taxon>Selenomonadales</taxon>
        <taxon>Selenomonadaceae</taxon>
        <taxon>Anaerovibrio</taxon>
    </lineage>
</organism>
<feature type="domain" description="Response regulatory" evidence="3">
    <location>
        <begin position="10"/>
        <end position="127"/>
    </location>
</feature>
<name>A0A0B2JYV5_9FIRM</name>
<evidence type="ECO:0000256" key="1">
    <source>
        <dbReference type="ARBA" id="ARBA00022553"/>
    </source>
</evidence>
<dbReference type="PANTHER" id="PTHR44591:SF3">
    <property type="entry name" value="RESPONSE REGULATORY DOMAIN-CONTAINING PROTEIN"/>
    <property type="match status" value="1"/>
</dbReference>
<evidence type="ECO:0000313" key="7">
    <source>
        <dbReference type="Proteomes" id="UP000030993"/>
    </source>
</evidence>
<dbReference type="PANTHER" id="PTHR44591">
    <property type="entry name" value="STRESS RESPONSE REGULATOR PROTEIN 1"/>
    <property type="match status" value="1"/>
</dbReference>
<evidence type="ECO:0000259" key="3">
    <source>
        <dbReference type="PROSITE" id="PS50110"/>
    </source>
</evidence>
<dbReference type="RefSeq" id="WP_039208802.1">
    <property type="nucleotide sequence ID" value="NZ_JSCE01000159.1"/>
</dbReference>
<dbReference type="Gene3D" id="3.40.50.2300">
    <property type="match status" value="1"/>
</dbReference>
<dbReference type="CDD" id="cd00130">
    <property type="entry name" value="PAS"/>
    <property type="match status" value="1"/>
</dbReference>
<protein>
    <recommendedName>
        <fullName evidence="8">Diguanylate cyclase</fullName>
    </recommendedName>
</protein>
<evidence type="ECO:0000259" key="5">
    <source>
        <dbReference type="PROSITE" id="PS50887"/>
    </source>
</evidence>
<dbReference type="NCBIfam" id="TIGR00254">
    <property type="entry name" value="GGDEF"/>
    <property type="match status" value="1"/>
</dbReference>
<accession>A0A0B2JYV5</accession>